<feature type="transmembrane region" description="Helical" evidence="5">
    <location>
        <begin position="97"/>
        <end position="116"/>
    </location>
</feature>
<sequence>MSPISAAIILVTVLATSFLSGIFGMAGGIIFMGVLAALVPVATAMIIHGTVQMVANGYRAYLWREHIDWTIFRRYALGSVAAIGLLFALSWRPDKQMVYLMLGLVTLLVWLPKSVADLNIQKRFQAEGAGFVVQALNTVAGVAGPLMDQFFVNTAMTRHQIVATKAVTQVLAHFVKIIFWSVPVIMASGIKMLPPAWLILAAVPLSMLGTTLGGKVLDRMSDVNFKRGMKYLVTAVGVVLLIRAAGWL</sequence>
<evidence type="ECO:0000256" key="3">
    <source>
        <dbReference type="ARBA" id="ARBA00022989"/>
    </source>
</evidence>
<organism evidence="7 8">
    <name type="scientific">Hyphomonas atlantica</name>
    <dbReference type="NCBI Taxonomy" id="1280948"/>
    <lineage>
        <taxon>Bacteria</taxon>
        <taxon>Pseudomonadati</taxon>
        <taxon>Pseudomonadota</taxon>
        <taxon>Alphaproteobacteria</taxon>
        <taxon>Hyphomonadales</taxon>
        <taxon>Hyphomonadaceae</taxon>
        <taxon>Hyphomonas</taxon>
    </lineage>
</organism>
<keyword evidence="2 5" id="KW-0812">Transmembrane</keyword>
<dbReference type="Proteomes" id="UP000024547">
    <property type="component" value="Unassembled WGS sequence"/>
</dbReference>
<dbReference type="EMBL" id="DMBR01000103">
    <property type="protein sequence ID" value="HAE93605.1"/>
    <property type="molecule type" value="Genomic_DNA"/>
</dbReference>
<evidence type="ECO:0000313" key="9">
    <source>
        <dbReference type="Proteomes" id="UP000259173"/>
    </source>
</evidence>
<evidence type="ECO:0000256" key="1">
    <source>
        <dbReference type="ARBA" id="ARBA00004141"/>
    </source>
</evidence>
<reference evidence="7 8" key="1">
    <citation type="journal article" date="2014" name="Antonie Van Leeuwenhoek">
        <title>Hyphomonas beringensis sp. nov. and Hyphomonas chukchiensis sp. nov., isolated from surface seawater of the Bering Sea and Chukchi Sea.</title>
        <authorList>
            <person name="Li C."/>
            <person name="Lai Q."/>
            <person name="Li G."/>
            <person name="Dong C."/>
            <person name="Wang J."/>
            <person name="Liao Y."/>
            <person name="Shao Z."/>
        </authorList>
    </citation>
    <scope>NUCLEOTIDE SEQUENCE [LARGE SCALE GENOMIC DNA]</scope>
    <source>
        <strain evidence="7 8">22II1-22F38</strain>
    </source>
</reference>
<gene>
    <name evidence="6" type="ORF">DCG65_03535</name>
    <name evidence="7" type="ORF">HY36_06570</name>
</gene>
<comment type="similarity">
    <text evidence="5">Belongs to the 4-toluene sulfonate uptake permease (TSUP) (TC 2.A.102) family.</text>
</comment>
<reference evidence="6 9" key="2">
    <citation type="journal article" date="2018" name="Nat. Biotechnol.">
        <title>A standardized bacterial taxonomy based on genome phylogeny substantially revises the tree of life.</title>
        <authorList>
            <person name="Parks D.H."/>
            <person name="Chuvochina M."/>
            <person name="Waite D.W."/>
            <person name="Rinke C."/>
            <person name="Skarshewski A."/>
            <person name="Chaumeil P.A."/>
            <person name="Hugenholtz P."/>
        </authorList>
    </citation>
    <scope>NUCLEOTIDE SEQUENCE [LARGE SCALE GENOMIC DNA]</scope>
    <source>
        <strain evidence="6">UBA8557</strain>
    </source>
</reference>
<evidence type="ECO:0000256" key="4">
    <source>
        <dbReference type="ARBA" id="ARBA00023136"/>
    </source>
</evidence>
<keyword evidence="5" id="KW-1003">Cell membrane</keyword>
<name>A0A059DZN8_9PROT</name>
<dbReference type="STRING" id="1280948.HY36_06570"/>
<proteinExistence type="inferred from homology"/>
<dbReference type="OrthoDB" id="8478323at2"/>
<evidence type="ECO:0000313" key="8">
    <source>
        <dbReference type="Proteomes" id="UP000024547"/>
    </source>
</evidence>
<feature type="transmembrane region" description="Helical" evidence="5">
    <location>
        <begin position="196"/>
        <end position="217"/>
    </location>
</feature>
<evidence type="ECO:0000256" key="2">
    <source>
        <dbReference type="ARBA" id="ARBA00022692"/>
    </source>
</evidence>
<comment type="caution">
    <text evidence="7">The sequence shown here is derived from an EMBL/GenBank/DDBJ whole genome shotgun (WGS) entry which is preliminary data.</text>
</comment>
<keyword evidence="8" id="KW-1185">Reference proteome</keyword>
<evidence type="ECO:0000313" key="7">
    <source>
        <dbReference type="EMBL" id="KCZ59789.1"/>
    </source>
</evidence>
<feature type="transmembrane region" description="Helical" evidence="5">
    <location>
        <begin position="166"/>
        <end position="190"/>
    </location>
</feature>
<feature type="transmembrane region" description="Helical" evidence="5">
    <location>
        <begin position="72"/>
        <end position="91"/>
    </location>
</feature>
<dbReference type="Pfam" id="PF01925">
    <property type="entry name" value="TauE"/>
    <property type="match status" value="1"/>
</dbReference>
<dbReference type="PATRIC" id="fig|1280948.3.peg.2409"/>
<dbReference type="GO" id="GO:0005886">
    <property type="term" value="C:plasma membrane"/>
    <property type="evidence" value="ECO:0007669"/>
    <property type="project" value="UniProtKB-SubCell"/>
</dbReference>
<accession>A0A059DZN8</accession>
<evidence type="ECO:0000313" key="6">
    <source>
        <dbReference type="EMBL" id="HAE93605.1"/>
    </source>
</evidence>
<comment type="subcellular location">
    <subcellularLocation>
        <location evidence="5">Cell membrane</location>
        <topology evidence="5">Multi-pass membrane protein</topology>
    </subcellularLocation>
    <subcellularLocation>
        <location evidence="1">Membrane</location>
        <topology evidence="1">Multi-pass membrane protein</topology>
    </subcellularLocation>
</comment>
<protein>
    <recommendedName>
        <fullName evidence="5">Probable membrane transporter protein</fullName>
    </recommendedName>
</protein>
<dbReference type="EMBL" id="AWFH01000034">
    <property type="protein sequence ID" value="KCZ59789.1"/>
    <property type="molecule type" value="Genomic_DNA"/>
</dbReference>
<feature type="transmembrane region" description="Helical" evidence="5">
    <location>
        <begin position="30"/>
        <end position="51"/>
    </location>
</feature>
<dbReference type="eggNOG" id="COG0730">
    <property type="taxonomic scope" value="Bacteria"/>
</dbReference>
<feature type="transmembrane region" description="Helical" evidence="5">
    <location>
        <begin position="229"/>
        <end position="247"/>
    </location>
</feature>
<dbReference type="RefSeq" id="WP_035553018.1">
    <property type="nucleotide sequence ID" value="NZ_AWFH01000034.1"/>
</dbReference>
<keyword evidence="4 5" id="KW-0472">Membrane</keyword>
<dbReference type="Proteomes" id="UP000259173">
    <property type="component" value="Unassembled WGS sequence"/>
</dbReference>
<dbReference type="AlphaFoldDB" id="A0A059DZN8"/>
<evidence type="ECO:0000256" key="5">
    <source>
        <dbReference type="RuleBase" id="RU363041"/>
    </source>
</evidence>
<keyword evidence="3 5" id="KW-1133">Transmembrane helix</keyword>
<dbReference type="InterPro" id="IPR002781">
    <property type="entry name" value="TM_pro_TauE-like"/>
</dbReference>